<dbReference type="GO" id="GO:0070566">
    <property type="term" value="F:adenylyltransferase activity"/>
    <property type="evidence" value="ECO:0007669"/>
    <property type="project" value="TreeGrafter"/>
</dbReference>
<reference evidence="3 4" key="1">
    <citation type="submission" date="2017-08" db="EMBL/GenBank/DDBJ databases">
        <title>Infants hospitalized years apart are colonized by the same room-sourced microbial strains.</title>
        <authorList>
            <person name="Brooks B."/>
            <person name="Olm M.R."/>
            <person name="Firek B.A."/>
            <person name="Baker R."/>
            <person name="Thomas B.C."/>
            <person name="Morowitz M.J."/>
            <person name="Banfield J.F."/>
        </authorList>
    </citation>
    <scope>NUCLEOTIDE SEQUENCE [LARGE SCALE GENOMIC DNA]</scope>
    <source>
        <strain evidence="3">S2_005_003_R2_43</strain>
    </source>
</reference>
<dbReference type="Gene3D" id="3.30.300.30">
    <property type="match status" value="1"/>
</dbReference>
<proteinExistence type="inferred from homology"/>
<dbReference type="Pfam" id="PF00501">
    <property type="entry name" value="AMP-binding"/>
    <property type="match status" value="1"/>
</dbReference>
<organism evidence="3 4">
    <name type="scientific">Ancylobacter novellus</name>
    <name type="common">Thiobacillus novellus</name>
    <dbReference type="NCBI Taxonomy" id="921"/>
    <lineage>
        <taxon>Bacteria</taxon>
        <taxon>Pseudomonadati</taxon>
        <taxon>Pseudomonadota</taxon>
        <taxon>Alphaproteobacteria</taxon>
        <taxon>Hyphomicrobiales</taxon>
        <taxon>Xanthobacteraceae</taxon>
        <taxon>Ancylobacter</taxon>
    </lineage>
</organism>
<accession>A0A2W5KUQ3</accession>
<evidence type="ECO:0000313" key="3">
    <source>
        <dbReference type="EMBL" id="PZQ19178.1"/>
    </source>
</evidence>
<dbReference type="AlphaFoldDB" id="A0A2W5KUQ3"/>
<dbReference type="GO" id="GO:0005886">
    <property type="term" value="C:plasma membrane"/>
    <property type="evidence" value="ECO:0007669"/>
    <property type="project" value="TreeGrafter"/>
</dbReference>
<dbReference type="Gene3D" id="3.40.50.12780">
    <property type="entry name" value="N-terminal domain of ligase-like"/>
    <property type="match status" value="1"/>
</dbReference>
<comment type="caution">
    <text evidence="3">The sequence shown here is derived from an EMBL/GenBank/DDBJ whole genome shotgun (WGS) entry which is preliminary data.</text>
</comment>
<dbReference type="PANTHER" id="PTHR22754">
    <property type="entry name" value="DISCO-INTERACTING PROTEIN 2 DIP2 -RELATED"/>
    <property type="match status" value="1"/>
</dbReference>
<dbReference type="InterPro" id="IPR045851">
    <property type="entry name" value="AMP-bd_C_sf"/>
</dbReference>
<evidence type="ECO:0000256" key="1">
    <source>
        <dbReference type="ARBA" id="ARBA00006432"/>
    </source>
</evidence>
<dbReference type="NCBIfam" id="NF006624">
    <property type="entry name" value="PRK09192.1"/>
    <property type="match status" value="1"/>
</dbReference>
<dbReference type="PANTHER" id="PTHR22754:SF32">
    <property type="entry name" value="DISCO-INTERACTING PROTEIN 2"/>
    <property type="match status" value="1"/>
</dbReference>
<dbReference type="GO" id="GO:0016874">
    <property type="term" value="F:ligase activity"/>
    <property type="evidence" value="ECO:0007669"/>
    <property type="project" value="UniProtKB-KW"/>
</dbReference>
<keyword evidence="3" id="KW-0436">Ligase</keyword>
<comment type="similarity">
    <text evidence="1">Belongs to the ATP-dependent AMP-binding enzyme family.</text>
</comment>
<dbReference type="EMBL" id="QFPN01000001">
    <property type="protein sequence ID" value="PZQ19178.1"/>
    <property type="molecule type" value="Genomic_DNA"/>
</dbReference>
<dbReference type="Proteomes" id="UP000249577">
    <property type="component" value="Unassembled WGS sequence"/>
</dbReference>
<dbReference type="InterPro" id="IPR042099">
    <property type="entry name" value="ANL_N_sf"/>
</dbReference>
<evidence type="ECO:0000259" key="2">
    <source>
        <dbReference type="Pfam" id="PF00501"/>
    </source>
</evidence>
<dbReference type="InterPro" id="IPR000873">
    <property type="entry name" value="AMP-dep_synth/lig_dom"/>
</dbReference>
<name>A0A2W5KUQ3_ANCNO</name>
<gene>
    <name evidence="3" type="ORF">DI565_02005</name>
</gene>
<protein>
    <submittedName>
        <fullName evidence="3">Fatty acyl-AMP ligase</fullName>
    </submittedName>
</protein>
<evidence type="ECO:0000313" key="4">
    <source>
        <dbReference type="Proteomes" id="UP000249577"/>
    </source>
</evidence>
<sequence length="551" mass="59118">MTTILHALEAAARGEEGFNFHSGKGVLTEAVPYAALARDARALATKLRGAGIASGDRVALIADTEGDFVRLFFACAYAGAVPAPMPLPMAFGGRETYLAHIRTMIQVADASAAFAPAAMKDWLAEAAQGLPLRLVGVAADLAAVEAADEPLPVPDPDALAYIQFSSGSTRFPKGVSVTHRSLMANATGISRDGLKTREGDRCVSWLPFYHDMGLVGFMLSPIVAGLSVDYLATRDFARRPLLWLDMIARAKATISYSPSFGFELAAQRAQTVDLGGLDLSSWRCAGIGGDMIRPHVLRRFADRFRGHGFDLDRYVASYGMAEATLALSFAPLGEGLKTEIVDLDQLERDGVAAAPTPETTREREFVLCGPALPGHEIECRSPSGEVVPERRVGRIFAKGPSLLRDYFREPEATAETLSADGWLDTGDLGYLTRGEIVITGRAKDLILVNGRNVWPQDLEWTVEADVPGLRSGDVAVFSVDRAEGEEVVALVQCRTQDADARAALADEVSKVLRLKFGTPVTVRLVGAHALPVTSSGKLSRAKAKTMFLAME</sequence>
<feature type="domain" description="AMP-dependent synthetase/ligase" evidence="2">
    <location>
        <begin position="31"/>
        <end position="407"/>
    </location>
</feature>
<dbReference type="SUPFAM" id="SSF56801">
    <property type="entry name" value="Acetyl-CoA synthetase-like"/>
    <property type="match status" value="1"/>
</dbReference>
<dbReference type="GO" id="GO:0006633">
    <property type="term" value="P:fatty acid biosynthetic process"/>
    <property type="evidence" value="ECO:0007669"/>
    <property type="project" value="TreeGrafter"/>
</dbReference>